<name>M1BGH9_SOLTU</name>
<proteinExistence type="predicted"/>
<reference evidence="2" key="1">
    <citation type="journal article" date="2011" name="Nature">
        <title>Genome sequence and analysis of the tuber crop potato.</title>
        <authorList>
            <consortium name="The Potato Genome Sequencing Consortium"/>
        </authorList>
    </citation>
    <scope>NUCLEOTIDE SEQUENCE [LARGE SCALE GENOMIC DNA]</scope>
    <source>
        <strain evidence="2">cv. DM1-3 516 R44</strain>
    </source>
</reference>
<dbReference type="HOGENOM" id="CLU_2727197_0_0_1"/>
<accession>M1BGH9</accession>
<dbReference type="EnsemblPlants" id="PGSC0003DMT400044679">
    <property type="protein sequence ID" value="PGSC0003DMT400044679"/>
    <property type="gene ID" value="PGSC0003DMG400017332"/>
</dbReference>
<dbReference type="AlphaFoldDB" id="M1BGH9"/>
<evidence type="ECO:0000313" key="2">
    <source>
        <dbReference type="Proteomes" id="UP000011115"/>
    </source>
</evidence>
<dbReference type="Gramene" id="PGSC0003DMT400044679">
    <property type="protein sequence ID" value="PGSC0003DMT400044679"/>
    <property type="gene ID" value="PGSC0003DMG400017332"/>
</dbReference>
<sequence>MYYLFLFTVPISAEKKTKHFVHFLERCVDGASIDHYISLNFLTSLCNALMGLGKLQIKTFFLTGNLLLSSKN</sequence>
<evidence type="ECO:0000313" key="1">
    <source>
        <dbReference type="EnsemblPlants" id="PGSC0003DMT400044679"/>
    </source>
</evidence>
<organism evidence="1 2">
    <name type="scientific">Solanum tuberosum</name>
    <name type="common">Potato</name>
    <dbReference type="NCBI Taxonomy" id="4113"/>
    <lineage>
        <taxon>Eukaryota</taxon>
        <taxon>Viridiplantae</taxon>
        <taxon>Streptophyta</taxon>
        <taxon>Embryophyta</taxon>
        <taxon>Tracheophyta</taxon>
        <taxon>Spermatophyta</taxon>
        <taxon>Magnoliopsida</taxon>
        <taxon>eudicotyledons</taxon>
        <taxon>Gunneridae</taxon>
        <taxon>Pentapetalae</taxon>
        <taxon>asterids</taxon>
        <taxon>lamiids</taxon>
        <taxon>Solanales</taxon>
        <taxon>Solanaceae</taxon>
        <taxon>Solanoideae</taxon>
        <taxon>Solaneae</taxon>
        <taxon>Solanum</taxon>
    </lineage>
</organism>
<reference evidence="1" key="2">
    <citation type="submission" date="2015-06" db="UniProtKB">
        <authorList>
            <consortium name="EnsemblPlants"/>
        </authorList>
    </citation>
    <scope>IDENTIFICATION</scope>
    <source>
        <strain evidence="1">DM1-3 516 R44</strain>
    </source>
</reference>
<dbReference type="Proteomes" id="UP000011115">
    <property type="component" value="Unassembled WGS sequence"/>
</dbReference>
<dbReference type="PaxDb" id="4113-PGSC0003DMT400044679"/>
<dbReference type="InParanoid" id="M1BGH9"/>
<keyword evidence="2" id="KW-1185">Reference proteome</keyword>
<protein>
    <submittedName>
        <fullName evidence="1">Uncharacterized protein</fullName>
    </submittedName>
</protein>